<dbReference type="SUPFAM" id="SSF49265">
    <property type="entry name" value="Fibronectin type III"/>
    <property type="match status" value="1"/>
</dbReference>
<dbReference type="Proteomes" id="UP001174909">
    <property type="component" value="Unassembled WGS sequence"/>
</dbReference>
<comment type="caution">
    <text evidence="4">The sequence shown here is derived from an EMBL/GenBank/DDBJ whole genome shotgun (WGS) entry which is preliminary data.</text>
</comment>
<evidence type="ECO:0000256" key="1">
    <source>
        <dbReference type="SAM" id="MobiDB-lite"/>
    </source>
</evidence>
<gene>
    <name evidence="4" type="ORF">GBAR_LOCUS21703</name>
</gene>
<feature type="domain" description="Fibronectin type-III" evidence="3">
    <location>
        <begin position="101"/>
        <end position="206"/>
    </location>
</feature>
<keyword evidence="2" id="KW-1133">Transmembrane helix</keyword>
<dbReference type="PROSITE" id="PS50853">
    <property type="entry name" value="FN3"/>
    <property type="match status" value="1"/>
</dbReference>
<keyword evidence="2" id="KW-0472">Membrane</keyword>
<dbReference type="InterPro" id="IPR036116">
    <property type="entry name" value="FN3_sf"/>
</dbReference>
<protein>
    <recommendedName>
        <fullName evidence="3">Fibronectin type-III domain-containing protein</fullName>
    </recommendedName>
</protein>
<dbReference type="EMBL" id="CASHTH010003023">
    <property type="protein sequence ID" value="CAI8038994.1"/>
    <property type="molecule type" value="Genomic_DNA"/>
</dbReference>
<evidence type="ECO:0000313" key="5">
    <source>
        <dbReference type="Proteomes" id="UP001174909"/>
    </source>
</evidence>
<accession>A0AA35WZV6</accession>
<evidence type="ECO:0000256" key="2">
    <source>
        <dbReference type="SAM" id="Phobius"/>
    </source>
</evidence>
<sequence>EILQGPNSTTVFLKQSAVFTCETDGGLAGWRLNGTILENLPPEIHNDLVVLTLNTAQGSRVENLTIPAKAKYNGTVVQCLVVALSHPALLSGNATLIIQGPLSAVRDLSVINNISSVTISWTAPFSLDVTGSHPDIWYSVLIYNVTDENNPTPILCTDCINITETHYTFSPDYISPCHVYNLSVIPLNGAGQGEISGNASGYIPNFSDTVRPSGIKALSSKECRVDFDSLGCNSSRCEISVSPEVHDRCIIHQSSSLSSFDLCANRKYTFRISVLNSAGGNATFPISFTTYDIQRATTSVSDRSNGISMTGHFITNTKAKGCFIVLQPEDGSPDVFRILPRIGNSVIVSGIIRYIQPSTYRTFIHDVEHDGYPNESPAIITNNTVTVALEDGSFPETQGYILTNASLRLIGSVVITTCDFQKDSKNSSCILVYRQYGNETIGIVEYHQDTTSFPVRLTVPAVLCNYTFAVYGKNNTDLDERPIVTKRQKCGDSESSAENSRPYITVLGVSGGIILIELAVLLVLVQRVKRRRRESNRRSNMAGSSKDELLKCADLDGRPSSITEGVEDRSNTMVSQEDKENGFCSEFAQSESNQTNDAAVSGGQLPSVRCTSSSSDENRECQVFLTHEGDRGPAIMAFYSLNEEILDTESDFNRNGVEVVEEKDRGTGLALYNSVSDGHLRRRSHYSQNPI</sequence>
<evidence type="ECO:0000259" key="3">
    <source>
        <dbReference type="PROSITE" id="PS50853"/>
    </source>
</evidence>
<feature type="non-terminal residue" evidence="4">
    <location>
        <position position="691"/>
    </location>
</feature>
<dbReference type="AlphaFoldDB" id="A0AA35WZV6"/>
<dbReference type="InterPro" id="IPR003961">
    <property type="entry name" value="FN3_dom"/>
</dbReference>
<keyword evidence="2" id="KW-0812">Transmembrane</keyword>
<evidence type="ECO:0000313" key="4">
    <source>
        <dbReference type="EMBL" id="CAI8038994.1"/>
    </source>
</evidence>
<proteinExistence type="predicted"/>
<keyword evidence="5" id="KW-1185">Reference proteome</keyword>
<dbReference type="CDD" id="cd00063">
    <property type="entry name" value="FN3"/>
    <property type="match status" value="1"/>
</dbReference>
<feature type="transmembrane region" description="Helical" evidence="2">
    <location>
        <begin position="503"/>
        <end position="525"/>
    </location>
</feature>
<name>A0AA35WZV6_GEOBA</name>
<reference evidence="4" key="1">
    <citation type="submission" date="2023-03" db="EMBL/GenBank/DDBJ databases">
        <authorList>
            <person name="Steffen K."/>
            <person name="Cardenas P."/>
        </authorList>
    </citation>
    <scope>NUCLEOTIDE SEQUENCE</scope>
</reference>
<feature type="region of interest" description="Disordered" evidence="1">
    <location>
        <begin position="594"/>
        <end position="614"/>
    </location>
</feature>
<organism evidence="4 5">
    <name type="scientific">Geodia barretti</name>
    <name type="common">Barrett's horny sponge</name>
    <dbReference type="NCBI Taxonomy" id="519541"/>
    <lineage>
        <taxon>Eukaryota</taxon>
        <taxon>Metazoa</taxon>
        <taxon>Porifera</taxon>
        <taxon>Demospongiae</taxon>
        <taxon>Heteroscleromorpha</taxon>
        <taxon>Tetractinellida</taxon>
        <taxon>Astrophorina</taxon>
        <taxon>Geodiidae</taxon>
        <taxon>Geodia</taxon>
    </lineage>
</organism>